<evidence type="ECO:0000256" key="1">
    <source>
        <dbReference type="SAM" id="Phobius"/>
    </source>
</evidence>
<reference evidence="2" key="1">
    <citation type="submission" date="2020-10" db="EMBL/GenBank/DDBJ databases">
        <authorList>
            <person name="Gilroy R."/>
        </authorList>
    </citation>
    <scope>NUCLEOTIDE SEQUENCE</scope>
    <source>
        <strain evidence="2">1383</strain>
    </source>
</reference>
<sequence>MKDKRTQDLQKFFTDPTDRRLAELLSPLRETVVPDEGFSLRVRQALPRRDISLWVILLAVLAGGCVAVGIVGWQQALEFFGAFRDFFVSIFDMRQPSRMSWISVTAFVVVLGFVLYAFLDPDDYQSQPGWD</sequence>
<evidence type="ECO:0000313" key="2">
    <source>
        <dbReference type="EMBL" id="HIT97506.1"/>
    </source>
</evidence>
<name>A0A9D1KS86_9FLAO</name>
<feature type="transmembrane region" description="Helical" evidence="1">
    <location>
        <begin position="51"/>
        <end position="73"/>
    </location>
</feature>
<protein>
    <recommendedName>
        <fullName evidence="4">DUF5056 domain-containing protein</fullName>
    </recommendedName>
</protein>
<reference evidence="2" key="2">
    <citation type="journal article" date="2021" name="PeerJ">
        <title>Extensive microbial diversity within the chicken gut microbiome revealed by metagenomics and culture.</title>
        <authorList>
            <person name="Gilroy R."/>
            <person name="Ravi A."/>
            <person name="Getino M."/>
            <person name="Pursley I."/>
            <person name="Horton D.L."/>
            <person name="Alikhan N.F."/>
            <person name="Baker D."/>
            <person name="Gharbi K."/>
            <person name="Hall N."/>
            <person name="Watson M."/>
            <person name="Adriaenssens E.M."/>
            <person name="Foster-Nyarko E."/>
            <person name="Jarju S."/>
            <person name="Secka A."/>
            <person name="Antonio M."/>
            <person name="Oren A."/>
            <person name="Chaudhuri R.R."/>
            <person name="La Ragione R."/>
            <person name="Hildebrand F."/>
            <person name="Pallen M.J."/>
        </authorList>
    </citation>
    <scope>NUCLEOTIDE SEQUENCE</scope>
    <source>
        <strain evidence="2">1383</strain>
    </source>
</reference>
<comment type="caution">
    <text evidence="2">The sequence shown here is derived from an EMBL/GenBank/DDBJ whole genome shotgun (WGS) entry which is preliminary data.</text>
</comment>
<dbReference type="AlphaFoldDB" id="A0A9D1KS86"/>
<gene>
    <name evidence="2" type="ORF">IAC44_01565</name>
</gene>
<keyword evidence="1" id="KW-0472">Membrane</keyword>
<accession>A0A9D1KS86</accession>
<keyword evidence="1" id="KW-1133">Transmembrane helix</keyword>
<keyword evidence="1" id="KW-0812">Transmembrane</keyword>
<organism evidence="2 3">
    <name type="scientific">Candidatus Merdimorpha stercoravium</name>
    <dbReference type="NCBI Taxonomy" id="2840863"/>
    <lineage>
        <taxon>Bacteria</taxon>
        <taxon>Pseudomonadati</taxon>
        <taxon>Bacteroidota</taxon>
        <taxon>Flavobacteriia</taxon>
        <taxon>Flavobacteriales</taxon>
        <taxon>Candidatus Merdimorpha</taxon>
    </lineage>
</organism>
<dbReference type="Proteomes" id="UP000824161">
    <property type="component" value="Unassembled WGS sequence"/>
</dbReference>
<feature type="transmembrane region" description="Helical" evidence="1">
    <location>
        <begin position="99"/>
        <end position="119"/>
    </location>
</feature>
<proteinExistence type="predicted"/>
<evidence type="ECO:0000313" key="3">
    <source>
        <dbReference type="Proteomes" id="UP000824161"/>
    </source>
</evidence>
<dbReference type="EMBL" id="DVLY01000038">
    <property type="protein sequence ID" value="HIT97506.1"/>
    <property type="molecule type" value="Genomic_DNA"/>
</dbReference>
<evidence type="ECO:0008006" key="4">
    <source>
        <dbReference type="Google" id="ProtNLM"/>
    </source>
</evidence>